<protein>
    <submittedName>
        <fullName evidence="1">Uncharacterized protein</fullName>
    </submittedName>
</protein>
<comment type="caution">
    <text evidence="1">The sequence shown here is derived from an EMBL/GenBank/DDBJ whole genome shotgun (WGS) entry which is preliminary data.</text>
</comment>
<evidence type="ECO:0000313" key="2">
    <source>
        <dbReference type="Proteomes" id="UP000179221"/>
    </source>
</evidence>
<accession>A0A1F7YJ65</accession>
<name>A0A1F7YJ65_9BACT</name>
<sequence>MSTENQAEILRRLRGYARKQGYQPLYRRNELGQELFKKGGEKYRTSPIPSEDGSPEFVRVVKPVDNPVYGP</sequence>
<organism evidence="1 2">
    <name type="scientific">Candidatus Woesebacteria bacterium RIFCSPHIGHO2_01_FULL_40_22</name>
    <dbReference type="NCBI Taxonomy" id="1802499"/>
    <lineage>
        <taxon>Bacteria</taxon>
        <taxon>Candidatus Woeseibacteriota</taxon>
    </lineage>
</organism>
<reference evidence="1 2" key="1">
    <citation type="journal article" date="2016" name="Nat. Commun.">
        <title>Thousands of microbial genomes shed light on interconnected biogeochemical processes in an aquifer system.</title>
        <authorList>
            <person name="Anantharaman K."/>
            <person name="Brown C.T."/>
            <person name="Hug L.A."/>
            <person name="Sharon I."/>
            <person name="Castelle C.J."/>
            <person name="Probst A.J."/>
            <person name="Thomas B.C."/>
            <person name="Singh A."/>
            <person name="Wilkins M.J."/>
            <person name="Karaoz U."/>
            <person name="Brodie E.L."/>
            <person name="Williams K.H."/>
            <person name="Hubbard S.S."/>
            <person name="Banfield J.F."/>
        </authorList>
    </citation>
    <scope>NUCLEOTIDE SEQUENCE [LARGE SCALE GENOMIC DNA]</scope>
</reference>
<dbReference type="AlphaFoldDB" id="A0A1F7YJ65"/>
<dbReference type="Proteomes" id="UP000179221">
    <property type="component" value="Unassembled WGS sequence"/>
</dbReference>
<gene>
    <name evidence="1" type="ORF">A2628_01155</name>
</gene>
<proteinExistence type="predicted"/>
<evidence type="ECO:0000313" key="1">
    <source>
        <dbReference type="EMBL" id="OGM27394.1"/>
    </source>
</evidence>
<dbReference type="EMBL" id="MGGL01000004">
    <property type="protein sequence ID" value="OGM27394.1"/>
    <property type="molecule type" value="Genomic_DNA"/>
</dbReference>